<evidence type="ECO:0000256" key="2">
    <source>
        <dbReference type="ARBA" id="ARBA00023445"/>
    </source>
</evidence>
<proteinExistence type="inferred from homology"/>
<evidence type="ECO:0000259" key="3">
    <source>
        <dbReference type="Pfam" id="PF01370"/>
    </source>
</evidence>
<feature type="domain" description="NAD-dependent epimerase/dehydratase" evidence="3">
    <location>
        <begin position="6"/>
        <end position="250"/>
    </location>
</feature>
<dbReference type="PANTHER" id="PTHR10366:SF564">
    <property type="entry name" value="STEROL-4-ALPHA-CARBOXYLATE 3-DEHYDROGENASE, DECARBOXYLATING"/>
    <property type="match status" value="1"/>
</dbReference>
<evidence type="ECO:0000256" key="1">
    <source>
        <dbReference type="ARBA" id="ARBA00023002"/>
    </source>
</evidence>
<comment type="caution">
    <text evidence="4">The sequence shown here is derived from an EMBL/GenBank/DDBJ whole genome shotgun (WGS) entry which is preliminary data.</text>
</comment>
<dbReference type="Pfam" id="PF01370">
    <property type="entry name" value="Epimerase"/>
    <property type="match status" value="1"/>
</dbReference>
<protein>
    <recommendedName>
        <fullName evidence="3">NAD-dependent epimerase/dehydratase domain-containing protein</fullName>
    </recommendedName>
</protein>
<dbReference type="Proteomes" id="UP000559256">
    <property type="component" value="Unassembled WGS sequence"/>
</dbReference>
<dbReference type="OrthoDB" id="2735536at2759"/>
<evidence type="ECO:0000313" key="5">
    <source>
        <dbReference type="Proteomes" id="UP000559256"/>
    </source>
</evidence>
<dbReference type="GO" id="GO:0016616">
    <property type="term" value="F:oxidoreductase activity, acting on the CH-OH group of donors, NAD or NADP as acceptor"/>
    <property type="evidence" value="ECO:0007669"/>
    <property type="project" value="TreeGrafter"/>
</dbReference>
<dbReference type="PANTHER" id="PTHR10366">
    <property type="entry name" value="NAD DEPENDENT EPIMERASE/DEHYDRATASE"/>
    <property type="match status" value="1"/>
</dbReference>
<reference evidence="4 5" key="1">
    <citation type="journal article" date="2020" name="ISME J.">
        <title>Uncovering the hidden diversity of litter-decomposition mechanisms in mushroom-forming fungi.</title>
        <authorList>
            <person name="Floudas D."/>
            <person name="Bentzer J."/>
            <person name="Ahren D."/>
            <person name="Johansson T."/>
            <person name="Persson P."/>
            <person name="Tunlid A."/>
        </authorList>
    </citation>
    <scope>NUCLEOTIDE SEQUENCE [LARGE SCALE GENOMIC DNA]</scope>
    <source>
        <strain evidence="4 5">CBS 291.85</strain>
    </source>
</reference>
<dbReference type="EMBL" id="JAACJM010000041">
    <property type="protein sequence ID" value="KAF5361259.1"/>
    <property type="molecule type" value="Genomic_DNA"/>
</dbReference>
<name>A0A8H5GAD9_9AGAR</name>
<dbReference type="InterPro" id="IPR001509">
    <property type="entry name" value="Epimerase_deHydtase"/>
</dbReference>
<dbReference type="InterPro" id="IPR036291">
    <property type="entry name" value="NAD(P)-bd_dom_sf"/>
</dbReference>
<evidence type="ECO:0000313" key="4">
    <source>
        <dbReference type="EMBL" id="KAF5361259.1"/>
    </source>
</evidence>
<dbReference type="AlphaFoldDB" id="A0A8H5GAD9"/>
<keyword evidence="5" id="KW-1185">Reference proteome</keyword>
<keyword evidence="1" id="KW-0560">Oxidoreductase</keyword>
<dbReference type="InterPro" id="IPR050425">
    <property type="entry name" value="NAD(P)_dehydrat-like"/>
</dbReference>
<sequence length="335" mass="36088">MSKPIALVTGGTGLLGSHVISKLLADGKYVVRAAARSASKLKAIFPNAGSSLQVVEIPGLTSDFTDALKGVSAIVHVASPGFLKEETGEEIFNGAYEGSIHIVQQAIKLGVKKIVVTGTVASLFDTSFSKAFGATAVNEKDFGPVELKDIDKNDPNTMVIYSAAKTIADKKIWEIAHQHPDVDVTVLLPPAIYGPLVPNFPVASRSSLSTDGYVYDLISQGLDTWPGLPIADMVDVRDIARAHAVALDFPPLSGRDKRFIISSGKYSWKKVADLIRKERPELASRLPREDLEAPAQTTAPVDVSFTEDVLGFKDYIAWEETFLAAIDSVLVLERK</sequence>
<dbReference type="Gene3D" id="3.40.50.720">
    <property type="entry name" value="NAD(P)-binding Rossmann-like Domain"/>
    <property type="match status" value="1"/>
</dbReference>
<gene>
    <name evidence="4" type="ORF">D9758_010316</name>
</gene>
<comment type="similarity">
    <text evidence="2">Belongs to the NAD(P)-dependent epimerase/dehydratase family. Dihydroflavonol-4-reductase subfamily.</text>
</comment>
<dbReference type="SUPFAM" id="SSF51735">
    <property type="entry name" value="NAD(P)-binding Rossmann-fold domains"/>
    <property type="match status" value="1"/>
</dbReference>
<accession>A0A8H5GAD9</accession>
<organism evidence="4 5">
    <name type="scientific">Tetrapyrgos nigripes</name>
    <dbReference type="NCBI Taxonomy" id="182062"/>
    <lineage>
        <taxon>Eukaryota</taxon>
        <taxon>Fungi</taxon>
        <taxon>Dikarya</taxon>
        <taxon>Basidiomycota</taxon>
        <taxon>Agaricomycotina</taxon>
        <taxon>Agaricomycetes</taxon>
        <taxon>Agaricomycetidae</taxon>
        <taxon>Agaricales</taxon>
        <taxon>Marasmiineae</taxon>
        <taxon>Marasmiaceae</taxon>
        <taxon>Tetrapyrgos</taxon>
    </lineage>
</organism>